<name>A0AAW1NC99_POPJA</name>
<keyword evidence="2" id="KW-1185">Reference proteome</keyword>
<dbReference type="AlphaFoldDB" id="A0AAW1NC99"/>
<evidence type="ECO:0000313" key="1">
    <source>
        <dbReference type="EMBL" id="KAK9754938.1"/>
    </source>
</evidence>
<dbReference type="InterPro" id="IPR008042">
    <property type="entry name" value="Retrotrans_Pao"/>
</dbReference>
<reference evidence="1 2" key="1">
    <citation type="journal article" date="2024" name="BMC Genomics">
        <title>De novo assembly and annotation of Popillia japonica's genome with initial clues to its potential as an invasive pest.</title>
        <authorList>
            <person name="Cucini C."/>
            <person name="Boschi S."/>
            <person name="Funari R."/>
            <person name="Cardaioli E."/>
            <person name="Iannotti N."/>
            <person name="Marturano G."/>
            <person name="Paoli F."/>
            <person name="Bruttini M."/>
            <person name="Carapelli A."/>
            <person name="Frati F."/>
            <person name="Nardi F."/>
        </authorList>
    </citation>
    <scope>NUCLEOTIDE SEQUENCE [LARGE SCALE GENOMIC DNA]</scope>
    <source>
        <strain evidence="1">DMR45628</strain>
    </source>
</reference>
<dbReference type="PANTHER" id="PTHR47331">
    <property type="entry name" value="PHD-TYPE DOMAIN-CONTAINING PROTEIN"/>
    <property type="match status" value="1"/>
</dbReference>
<dbReference type="Proteomes" id="UP001458880">
    <property type="component" value="Unassembled WGS sequence"/>
</dbReference>
<evidence type="ECO:0000313" key="2">
    <source>
        <dbReference type="Proteomes" id="UP001458880"/>
    </source>
</evidence>
<gene>
    <name evidence="1" type="ORF">QE152_g902</name>
</gene>
<protein>
    <submittedName>
        <fullName evidence="1">Pao retrotransposon peptidase</fullName>
    </submittedName>
</protein>
<dbReference type="EMBL" id="JASPKY010000004">
    <property type="protein sequence ID" value="KAK9754938.1"/>
    <property type="molecule type" value="Genomic_DNA"/>
</dbReference>
<accession>A0AAW1NC99</accession>
<organism evidence="1 2">
    <name type="scientific">Popillia japonica</name>
    <name type="common">Japanese beetle</name>
    <dbReference type="NCBI Taxonomy" id="7064"/>
    <lineage>
        <taxon>Eukaryota</taxon>
        <taxon>Metazoa</taxon>
        <taxon>Ecdysozoa</taxon>
        <taxon>Arthropoda</taxon>
        <taxon>Hexapoda</taxon>
        <taxon>Insecta</taxon>
        <taxon>Pterygota</taxon>
        <taxon>Neoptera</taxon>
        <taxon>Endopterygota</taxon>
        <taxon>Coleoptera</taxon>
        <taxon>Polyphaga</taxon>
        <taxon>Scarabaeiformia</taxon>
        <taxon>Scarabaeidae</taxon>
        <taxon>Rutelinae</taxon>
        <taxon>Popillia</taxon>
    </lineage>
</organism>
<dbReference type="PANTHER" id="PTHR47331:SF5">
    <property type="entry name" value="RIBONUCLEASE H"/>
    <property type="match status" value="1"/>
</dbReference>
<dbReference type="Pfam" id="PF05380">
    <property type="entry name" value="Peptidase_A17"/>
    <property type="match status" value="2"/>
</dbReference>
<comment type="caution">
    <text evidence="1">The sequence shown here is derived from an EMBL/GenBank/DDBJ whole genome shotgun (WGS) entry which is preliminary data.</text>
</comment>
<proteinExistence type="predicted"/>
<sequence length="573" mass="66086">MEKVYIRLESSAIRVSRNFLSFSGLDDLLTGANTVEELTKIKTNIESILKSGNFKLRKWASNTMKISYKNQQESAMSEGNLRKVLGISWNPKTDEFSYHIEQSSTSAKQPTTVLAKFILQELWHVLCIYLRSYNQQNDICTNLLAAKSRVAPLKYVTLPRLELSAAVVSSQLSNKFKQALRIPFHREYYWRDSQITLHWIKSPSNKWKTYVADRVAEILTLTNPSDWYYIRSEDNPADLLTREVLPNKLAFSDLWWHGPKWLAEANMNITEQEMTSIDETTLEERASETEETYQTFLITTFQLAAKSRVAPLKYVTLPRLELSAAVVSSQLSNKFKQDLRIPFHREYYWCDSQITLHWIKSSSNKWETYVANRVAEIQTLTNPSDWYYIRSEDNPADLLTGGVLPNKLASSDLWWNGPKWLAEANINFTEQEITSINETTLEERASETEETYQTFLISVFPNFFQGRGKLQRRTNTCSFARFPKRLQNENGTFPPKGYMFSQLLRTVTTLLSFQRTARILPVPDDDIAPRGVFLKACLSGNFIRGLHRFSRNVPVPPIFPSLTTYIGVLGEFS</sequence>